<feature type="chain" id="PRO_5015645894" evidence="1">
    <location>
        <begin position="33"/>
        <end position="340"/>
    </location>
</feature>
<organism evidence="3 4">
    <name type="scientific">Acinetobacter defluvii</name>
    <dbReference type="NCBI Taxonomy" id="1871111"/>
    <lineage>
        <taxon>Bacteria</taxon>
        <taxon>Pseudomonadati</taxon>
        <taxon>Pseudomonadota</taxon>
        <taxon>Gammaproteobacteria</taxon>
        <taxon>Moraxellales</taxon>
        <taxon>Moraxellaceae</taxon>
        <taxon>Acinetobacter</taxon>
    </lineage>
</organism>
<dbReference type="OrthoDB" id="8901110at2"/>
<dbReference type="InterPro" id="IPR053167">
    <property type="entry name" value="Spore_coat_component"/>
</dbReference>
<dbReference type="KEGG" id="adv:DJ533_03450"/>
<protein>
    <submittedName>
        <fullName evidence="3">Spore coat protein U domain-containing protein</fullName>
    </submittedName>
</protein>
<accession>A0A2S2F9R5</accession>
<feature type="signal peptide" evidence="1">
    <location>
        <begin position="1"/>
        <end position="32"/>
    </location>
</feature>
<evidence type="ECO:0000256" key="1">
    <source>
        <dbReference type="SAM" id="SignalP"/>
    </source>
</evidence>
<dbReference type="SMART" id="SM00972">
    <property type="entry name" value="SCPU"/>
    <property type="match status" value="1"/>
</dbReference>
<feature type="domain" description="Spore coat protein U/FanG" evidence="2">
    <location>
        <begin position="201"/>
        <end position="336"/>
    </location>
</feature>
<reference evidence="3" key="1">
    <citation type="submission" date="2019-08" db="EMBL/GenBank/DDBJ databases">
        <title>The complete genome of Acinetobacter defluvii strain WCHAD010030.</title>
        <authorList>
            <person name="Hu Y."/>
            <person name="Qin J."/>
            <person name="Feng Y."/>
            <person name="Zong Z."/>
        </authorList>
    </citation>
    <scope>NUCLEOTIDE SEQUENCE</scope>
    <source>
        <strain evidence="3">WCHA30</strain>
    </source>
</reference>
<evidence type="ECO:0000313" key="4">
    <source>
        <dbReference type="Proteomes" id="UP000245977"/>
    </source>
</evidence>
<name>A0A2S2F9R5_9GAMM</name>
<dbReference type="Pfam" id="PF05229">
    <property type="entry name" value="SCPU"/>
    <property type="match status" value="1"/>
</dbReference>
<evidence type="ECO:0000259" key="2">
    <source>
        <dbReference type="Pfam" id="PF05229"/>
    </source>
</evidence>
<evidence type="ECO:0000313" key="3">
    <source>
        <dbReference type="EMBL" id="AWL27713.1"/>
    </source>
</evidence>
<dbReference type="InterPro" id="IPR007893">
    <property type="entry name" value="Spore_coat_U/FanG"/>
</dbReference>
<dbReference type="AlphaFoldDB" id="A0A2S2F9R5"/>
<dbReference type="STRING" id="1871111.GCA_001704615_02143"/>
<sequence length="340" mass="37296">MSCVGRRRRMKNKLLSLLAVGFLGLPVEQAFALGCSTYTSGVLLGPESSFDIPSIGEQIMSGGLSCEILLSALSTQYIKYKVMDIPAALIHENGINQAKIIIRDSQNTILKNNFEKDLSEWDWLSAFNGPDNSIAFKITINETTNLKPGVYTGTLKMKWYYYIGAVGIGGVNLWTYKSPGTLWLPFVGLVRWGTGEDSNIPLQLIVDKDCKINAQNINFGKAPLVSKFNPVTGTVQITCSAETPYSVGLSDGQNFDQTRRMLNTTGSGYLPYEIYKHTTTNRWGHLGTERWASADATFNPGIYDGSAVQGYAYTAKIIDDASNPSVVGTYKDTLTIEVAF</sequence>
<proteinExistence type="predicted"/>
<dbReference type="PANTHER" id="PTHR37089">
    <property type="entry name" value="PROTEIN U-RELATED"/>
    <property type="match status" value="1"/>
</dbReference>
<dbReference type="EMBL" id="CP029397">
    <property type="protein sequence ID" value="AWL27713.1"/>
    <property type="molecule type" value="Genomic_DNA"/>
</dbReference>
<dbReference type="Proteomes" id="UP000245977">
    <property type="component" value="Chromosome"/>
</dbReference>
<keyword evidence="4" id="KW-1185">Reference proteome</keyword>
<keyword evidence="1" id="KW-0732">Signal</keyword>
<dbReference type="PANTHER" id="PTHR37089:SF1">
    <property type="entry name" value="MEMBRANE PROTEIN"/>
    <property type="match status" value="1"/>
</dbReference>
<gene>
    <name evidence="3" type="ORF">DJ533_03450</name>
</gene>